<keyword evidence="3" id="KW-0010">Activator</keyword>
<dbReference type="InterPro" id="IPR012925">
    <property type="entry name" value="TipAS_dom"/>
</dbReference>
<keyword evidence="2" id="KW-0238">DNA-binding</keyword>
<evidence type="ECO:0000256" key="3">
    <source>
        <dbReference type="ARBA" id="ARBA00023159"/>
    </source>
</evidence>
<dbReference type="PANTHER" id="PTHR30204:SF90">
    <property type="entry name" value="HTH-TYPE TRANSCRIPTIONAL ACTIVATOR MTA"/>
    <property type="match status" value="1"/>
</dbReference>
<sequence>MSWSIQQVARVSGVTARTLRYYDEIGLLQPARVGANGYRYYEHAELLRLQEILLLRELGLDLATIGAVVNAQHDPIEALRRYHLRLVEERARLDRLSATVAATIQRLEEGIDMPVEDLFKGFEFSPEYIEREAHRARDTRDQRAVTEMQRITADWGDEEFRSFNAEGAQLESRMLALLRDGVAHDDEAAFEVLDEDLALQRKVWSPDRDGYVRLAEALTEPSEWNAHMVSLDPRLPAYLRDAMLAYANARMQ</sequence>
<evidence type="ECO:0000256" key="4">
    <source>
        <dbReference type="ARBA" id="ARBA00023163"/>
    </source>
</evidence>
<dbReference type="SMART" id="SM00422">
    <property type="entry name" value="HTH_MERR"/>
    <property type="match status" value="1"/>
</dbReference>
<gene>
    <name evidence="6" type="ORF">MLIT_42370</name>
</gene>
<evidence type="ECO:0000256" key="2">
    <source>
        <dbReference type="ARBA" id="ARBA00023125"/>
    </source>
</evidence>
<evidence type="ECO:0000313" key="6">
    <source>
        <dbReference type="EMBL" id="BBY18645.1"/>
    </source>
</evidence>
<keyword evidence="4" id="KW-0804">Transcription</keyword>
<dbReference type="GO" id="GO:0003700">
    <property type="term" value="F:DNA-binding transcription factor activity"/>
    <property type="evidence" value="ECO:0007669"/>
    <property type="project" value="InterPro"/>
</dbReference>
<dbReference type="Proteomes" id="UP000466607">
    <property type="component" value="Chromosome"/>
</dbReference>
<keyword evidence="1" id="KW-0805">Transcription regulation</keyword>
<evidence type="ECO:0000256" key="1">
    <source>
        <dbReference type="ARBA" id="ARBA00023015"/>
    </source>
</evidence>
<dbReference type="InterPro" id="IPR047057">
    <property type="entry name" value="MerR_fam"/>
</dbReference>
<dbReference type="InterPro" id="IPR000551">
    <property type="entry name" value="MerR-type_HTH_dom"/>
</dbReference>
<dbReference type="EMBL" id="AP022586">
    <property type="protein sequence ID" value="BBY18645.1"/>
    <property type="molecule type" value="Genomic_DNA"/>
</dbReference>
<dbReference type="PRINTS" id="PR00040">
    <property type="entry name" value="HTHMERR"/>
</dbReference>
<evidence type="ECO:0000313" key="7">
    <source>
        <dbReference type="Proteomes" id="UP000466607"/>
    </source>
</evidence>
<protein>
    <recommendedName>
        <fullName evidence="5">HTH merR-type domain-containing protein</fullName>
    </recommendedName>
</protein>
<reference evidence="6 7" key="1">
    <citation type="journal article" date="2019" name="Emerg. Microbes Infect.">
        <title>Comprehensive subspecies identification of 175 nontuberculous mycobacteria species based on 7547 genomic profiles.</title>
        <authorList>
            <person name="Matsumoto Y."/>
            <person name="Kinjo T."/>
            <person name="Motooka D."/>
            <person name="Nabeya D."/>
            <person name="Jung N."/>
            <person name="Uechi K."/>
            <person name="Horii T."/>
            <person name="Iida T."/>
            <person name="Fujita J."/>
            <person name="Nakamura S."/>
        </authorList>
    </citation>
    <scope>NUCLEOTIDE SEQUENCE [LARGE SCALE GENOMIC DNA]</scope>
    <source>
        <strain evidence="6 7">JCM 17423</strain>
    </source>
</reference>
<keyword evidence="7" id="KW-1185">Reference proteome</keyword>
<proteinExistence type="predicted"/>
<dbReference type="SUPFAM" id="SSF46955">
    <property type="entry name" value="Putative DNA-binding domain"/>
    <property type="match status" value="1"/>
</dbReference>
<dbReference type="Pfam" id="PF13411">
    <property type="entry name" value="MerR_1"/>
    <property type="match status" value="1"/>
</dbReference>
<dbReference type="InterPro" id="IPR036244">
    <property type="entry name" value="TipA-like_antibiotic-bd"/>
</dbReference>
<dbReference type="Gene3D" id="1.10.1660.10">
    <property type="match status" value="1"/>
</dbReference>
<accession>A0AAD1MVD2</accession>
<dbReference type="InterPro" id="IPR009061">
    <property type="entry name" value="DNA-bd_dom_put_sf"/>
</dbReference>
<evidence type="ECO:0000259" key="5">
    <source>
        <dbReference type="PROSITE" id="PS50937"/>
    </source>
</evidence>
<dbReference type="SUPFAM" id="SSF89082">
    <property type="entry name" value="Antibiotic binding domain of TipA-like multidrug resistance regulators"/>
    <property type="match status" value="1"/>
</dbReference>
<name>A0AAD1MVD2_9MYCO</name>
<dbReference type="AlphaFoldDB" id="A0AAD1MVD2"/>
<dbReference type="PROSITE" id="PS50937">
    <property type="entry name" value="HTH_MERR_2"/>
    <property type="match status" value="1"/>
</dbReference>
<feature type="domain" description="HTH merR-type" evidence="5">
    <location>
        <begin position="1"/>
        <end position="71"/>
    </location>
</feature>
<organism evidence="6 7">
    <name type="scientific">Mycolicibacterium litorale</name>
    <dbReference type="NCBI Taxonomy" id="758802"/>
    <lineage>
        <taxon>Bacteria</taxon>
        <taxon>Bacillati</taxon>
        <taxon>Actinomycetota</taxon>
        <taxon>Actinomycetes</taxon>
        <taxon>Mycobacteriales</taxon>
        <taxon>Mycobacteriaceae</taxon>
        <taxon>Mycolicibacterium</taxon>
    </lineage>
</organism>
<dbReference type="PANTHER" id="PTHR30204">
    <property type="entry name" value="REDOX-CYCLING DRUG-SENSING TRANSCRIPTIONAL ACTIVATOR SOXR"/>
    <property type="match status" value="1"/>
</dbReference>
<dbReference type="GO" id="GO:0003677">
    <property type="term" value="F:DNA binding"/>
    <property type="evidence" value="ECO:0007669"/>
    <property type="project" value="UniProtKB-KW"/>
</dbReference>
<dbReference type="Pfam" id="PF07739">
    <property type="entry name" value="TipAS"/>
    <property type="match status" value="1"/>
</dbReference>
<dbReference type="Gene3D" id="1.10.490.50">
    <property type="entry name" value="Antibiotic binding domain of TipA-like multidrug resistance regulators"/>
    <property type="match status" value="1"/>
</dbReference>